<accession>A0A173XYR4</accession>
<dbReference type="GO" id="GO:0016787">
    <property type="term" value="F:hydrolase activity"/>
    <property type="evidence" value="ECO:0007669"/>
    <property type="project" value="UniProtKB-KW"/>
</dbReference>
<dbReference type="Proteomes" id="UP000092714">
    <property type="component" value="Unassembled WGS sequence"/>
</dbReference>
<dbReference type="eggNOG" id="COG0420">
    <property type="taxonomic scope" value="Bacteria"/>
</dbReference>
<sequence>MKRIKIVHTGDLHFDTPFKDVGESQSRINKEELKEVFRNIIHFCKEKAVDILLLAGDIFDNFTLNRETLYFIEQSLREIHEIKVFISPGNHDPYGDKSFYKLINWPNNVYIFKGDLEKVYLENLDINVWGYGFREKYIRESALKDFSEPSDKINIMVLHGEISSSNRGNEYNPITFDDIRNSGMDYIALGHRHNFSGINKEGQTFYAYSGCPQGRGFDELGDKGIIYGYVSKGTVDLEFVKTSKRNYIEEHIDISDCFGYEEVKKSIIDSIKESDRKHNLYKIVLEGEISPDFLIDEELLRERLGLDFYYCKIVDKTRVKYNIEEITKGYSVKSLFVKKIMNLIDSADTEEDKEVLMMALKVGLSSLSEGQVNMNDY</sequence>
<name>A0A173XYR4_9CLOT</name>
<dbReference type="PANTHER" id="PTHR30337:SF7">
    <property type="entry name" value="PHOSPHOESTERASE"/>
    <property type="match status" value="1"/>
</dbReference>
<dbReference type="InterPro" id="IPR029052">
    <property type="entry name" value="Metallo-depent_PP-like"/>
</dbReference>
<dbReference type="SUPFAM" id="SSF56300">
    <property type="entry name" value="Metallo-dependent phosphatases"/>
    <property type="match status" value="1"/>
</dbReference>
<feature type="domain" description="Calcineurin-like phosphoesterase" evidence="2">
    <location>
        <begin position="4"/>
        <end position="194"/>
    </location>
</feature>
<evidence type="ECO:0000313" key="4">
    <source>
        <dbReference type="Proteomes" id="UP000092714"/>
    </source>
</evidence>
<dbReference type="InterPro" id="IPR004843">
    <property type="entry name" value="Calcineurin-like_PHP"/>
</dbReference>
<dbReference type="InterPro" id="IPR050535">
    <property type="entry name" value="DNA_Repair-Maintenance_Comp"/>
</dbReference>
<evidence type="ECO:0000259" key="2">
    <source>
        <dbReference type="Pfam" id="PF00149"/>
    </source>
</evidence>
<proteinExistence type="predicted"/>
<dbReference type="CDD" id="cd00840">
    <property type="entry name" value="MPP_Mre11_N"/>
    <property type="match status" value="1"/>
</dbReference>
<comment type="caution">
    <text evidence="3">The sequence shown here is derived from an EMBL/GenBank/DDBJ whole genome shotgun (WGS) entry which is preliminary data.</text>
</comment>
<protein>
    <submittedName>
        <fullName evidence="3">Phosphoesterase</fullName>
    </submittedName>
</protein>
<evidence type="ECO:0000256" key="1">
    <source>
        <dbReference type="ARBA" id="ARBA00022801"/>
    </source>
</evidence>
<dbReference type="RefSeq" id="WP_027096946.1">
    <property type="nucleotide sequence ID" value="NZ_CABHIH010000002.1"/>
</dbReference>
<gene>
    <name evidence="3" type="ORF">CP373A1_10180</name>
</gene>
<dbReference type="Pfam" id="PF00149">
    <property type="entry name" value="Metallophos"/>
    <property type="match status" value="1"/>
</dbReference>
<dbReference type="AlphaFoldDB" id="A0A173XYR4"/>
<evidence type="ECO:0000313" key="3">
    <source>
        <dbReference type="EMBL" id="OBY10860.1"/>
    </source>
</evidence>
<dbReference type="EMBL" id="MAPZ01000019">
    <property type="protein sequence ID" value="OBY10860.1"/>
    <property type="molecule type" value="Genomic_DNA"/>
</dbReference>
<dbReference type="Gene3D" id="3.60.21.10">
    <property type="match status" value="1"/>
</dbReference>
<dbReference type="PANTHER" id="PTHR30337">
    <property type="entry name" value="COMPONENT OF ATP-DEPENDENT DSDNA EXONUCLEASE"/>
    <property type="match status" value="1"/>
</dbReference>
<keyword evidence="1" id="KW-0378">Hydrolase</keyword>
<organism evidence="3 4">
    <name type="scientific">Clostridium paraputrificum</name>
    <dbReference type="NCBI Taxonomy" id="29363"/>
    <lineage>
        <taxon>Bacteria</taxon>
        <taxon>Bacillati</taxon>
        <taxon>Bacillota</taxon>
        <taxon>Clostridia</taxon>
        <taxon>Eubacteriales</taxon>
        <taxon>Clostridiaceae</taxon>
        <taxon>Clostridium</taxon>
    </lineage>
</organism>
<dbReference type="GeneID" id="42774782"/>
<keyword evidence="4" id="KW-1185">Reference proteome</keyword>
<reference evidence="3 4" key="1">
    <citation type="submission" date="2016-06" db="EMBL/GenBank/DDBJ databases">
        <authorList>
            <person name="Kjaerup R.B."/>
            <person name="Dalgaard T.S."/>
            <person name="Juul-Madsen H.R."/>
        </authorList>
    </citation>
    <scope>NUCLEOTIDE SEQUENCE [LARGE SCALE GENOMIC DNA]</scope>
    <source>
        <strain evidence="3 4">373-A1</strain>
    </source>
</reference>
<dbReference type="OrthoDB" id="9773856at2"/>
<dbReference type="InterPro" id="IPR041796">
    <property type="entry name" value="Mre11_N"/>
</dbReference>